<keyword evidence="1" id="KW-1133">Transmembrane helix</keyword>
<feature type="transmembrane region" description="Helical" evidence="1">
    <location>
        <begin position="63"/>
        <end position="82"/>
    </location>
</feature>
<name>A0ABQ5RNQ8_9CHLO</name>
<dbReference type="EMBL" id="BSDZ01000004">
    <property type="protein sequence ID" value="GLI59193.1"/>
    <property type="molecule type" value="Genomic_DNA"/>
</dbReference>
<comment type="caution">
    <text evidence="2">The sequence shown here is derived from an EMBL/GenBank/DDBJ whole genome shotgun (WGS) entry which is preliminary data.</text>
</comment>
<reference evidence="2 3" key="1">
    <citation type="journal article" date="2023" name="IScience">
        <title>Expanded male sex-determining region conserved during the evolution of homothallism in the green alga Volvox.</title>
        <authorList>
            <person name="Yamamoto K."/>
            <person name="Matsuzaki R."/>
            <person name="Mahakham W."/>
            <person name="Heman W."/>
            <person name="Sekimoto H."/>
            <person name="Kawachi M."/>
            <person name="Minakuchi Y."/>
            <person name="Toyoda A."/>
            <person name="Nozaki H."/>
        </authorList>
    </citation>
    <scope>NUCLEOTIDE SEQUENCE [LARGE SCALE GENOMIC DNA]</scope>
    <source>
        <strain evidence="2 3">NIES-4468</strain>
    </source>
</reference>
<feature type="transmembrane region" description="Helical" evidence="1">
    <location>
        <begin position="6"/>
        <end position="28"/>
    </location>
</feature>
<evidence type="ECO:0000313" key="3">
    <source>
        <dbReference type="Proteomes" id="UP001165090"/>
    </source>
</evidence>
<dbReference type="Proteomes" id="UP001165090">
    <property type="component" value="Unassembled WGS sequence"/>
</dbReference>
<gene>
    <name evidence="2" type="ORF">VaNZ11_001028</name>
</gene>
<feature type="transmembrane region" description="Helical" evidence="1">
    <location>
        <begin position="258"/>
        <end position="281"/>
    </location>
</feature>
<dbReference type="PANTHER" id="PTHR12242:SF22">
    <property type="entry name" value="OS02G0130600 PROTEIN"/>
    <property type="match status" value="1"/>
</dbReference>
<sequence>MDSFLYSPALQAHTVLALAGLTSAYVAVMRPTLSHRKGEAHTSPPATLYEAGTSPVLSSASLAVFRTVLAIYIVGMGLMQLSDMGPYVLKFYTIWNWWLLGLYFALAAVASCLCTRKEAAEAAAPAEPASARTEGSGVKAAHAKVAQPLSEGTRQLTEKIQGCEGQQSPSPPSPSAAHLGTTPLARVCHALFMINSSTVIIVDVVCWAVLYPMLAMGEQTPEVQMIIRRLLLSFTSYNQHGLNALYIFVEMFLNRHRLAFHAVGPLGLWSLIYALWAHAWHAKTGKWLYPFLNTSKRWAPGAYLGLYVVHWMAFGVVAVLYQIKVAWYGKWFKSPACEPSGKAKRQ</sequence>
<organism evidence="2 3">
    <name type="scientific">Volvox africanus</name>
    <dbReference type="NCBI Taxonomy" id="51714"/>
    <lineage>
        <taxon>Eukaryota</taxon>
        <taxon>Viridiplantae</taxon>
        <taxon>Chlorophyta</taxon>
        <taxon>core chlorophytes</taxon>
        <taxon>Chlorophyceae</taxon>
        <taxon>CS clade</taxon>
        <taxon>Chlamydomonadales</taxon>
        <taxon>Volvocaceae</taxon>
        <taxon>Volvox</taxon>
    </lineage>
</organism>
<keyword evidence="3" id="KW-1185">Reference proteome</keyword>
<dbReference type="PANTHER" id="PTHR12242">
    <property type="entry name" value="OS02G0130600 PROTEIN-RELATED"/>
    <property type="match status" value="1"/>
</dbReference>
<proteinExistence type="predicted"/>
<evidence type="ECO:0008006" key="4">
    <source>
        <dbReference type="Google" id="ProtNLM"/>
    </source>
</evidence>
<feature type="transmembrane region" description="Helical" evidence="1">
    <location>
        <begin position="94"/>
        <end position="114"/>
    </location>
</feature>
<evidence type="ECO:0000256" key="1">
    <source>
        <dbReference type="SAM" id="Phobius"/>
    </source>
</evidence>
<keyword evidence="1" id="KW-0472">Membrane</keyword>
<protein>
    <recommendedName>
        <fullName evidence="4">TLC domain-containing protein</fullName>
    </recommendedName>
</protein>
<evidence type="ECO:0000313" key="2">
    <source>
        <dbReference type="EMBL" id="GLI59193.1"/>
    </source>
</evidence>
<feature type="transmembrane region" description="Helical" evidence="1">
    <location>
        <begin position="301"/>
        <end position="323"/>
    </location>
</feature>
<keyword evidence="1" id="KW-0812">Transmembrane</keyword>
<accession>A0ABQ5RNQ8</accession>
<feature type="transmembrane region" description="Helical" evidence="1">
    <location>
        <begin position="190"/>
        <end position="210"/>
    </location>
</feature>